<name>A0AA36CQ07_9BILA</name>
<accession>A0AA36CQ07</accession>
<dbReference type="SUPFAM" id="SSF51695">
    <property type="entry name" value="PLC-like phosphodiesterases"/>
    <property type="match status" value="1"/>
</dbReference>
<feature type="non-terminal residue" evidence="2">
    <location>
        <position position="1"/>
    </location>
</feature>
<dbReference type="Gene3D" id="3.20.20.190">
    <property type="entry name" value="Phosphatidylinositol (PI) phosphodiesterase"/>
    <property type="match status" value="1"/>
</dbReference>
<dbReference type="Proteomes" id="UP001177023">
    <property type="component" value="Unassembled WGS sequence"/>
</dbReference>
<evidence type="ECO:0000313" key="3">
    <source>
        <dbReference type="Proteomes" id="UP001177023"/>
    </source>
</evidence>
<feature type="domain" description="GP-PDE" evidence="1">
    <location>
        <begin position="65"/>
        <end position="335"/>
    </location>
</feature>
<dbReference type="GO" id="GO:0005886">
    <property type="term" value="C:plasma membrane"/>
    <property type="evidence" value="ECO:0007669"/>
    <property type="project" value="TreeGrafter"/>
</dbReference>
<evidence type="ECO:0000313" key="2">
    <source>
        <dbReference type="EMBL" id="CAJ0573159.1"/>
    </source>
</evidence>
<gene>
    <name evidence="2" type="ORF">MSPICULIGERA_LOCUS11527</name>
</gene>
<dbReference type="CDD" id="cd08573">
    <property type="entry name" value="GDPD_GDE1"/>
    <property type="match status" value="1"/>
</dbReference>
<sequence>MGVKEVSGLVSGRGVIWSVALSLTLHVLNHHLLLVLLPLLCVAIYKGLKAPRSNPDTAATFFSGLRVGGHRGSPTIYPENSMASFEQAKLDGCDLVEFDVSMTKDGHAVLLHDDNLDRTTNMTGPIRDKNLAELKDCNIAAHFKRTGPGSSPIPSEGLPALETLVSWAKTNKMKLLFDVKDYDPELTAIIVELFTRFDLYDSAIVCSFFPWVVYRVKKADSRILTGMTWRQKFFSYEDGEHTRPRFSWALQFYLAALLDVVHHAGLHTILPTFLGVDLMLTSNSEISPRYVAKQRAKGVEVMAWTVNDINEMHWMLETLKIPILTDLPYHIQTLSNLRKFGEDGYVSVKAA</sequence>
<dbReference type="InterPro" id="IPR017946">
    <property type="entry name" value="PLC-like_Pdiesterase_TIM-brl"/>
</dbReference>
<dbReference type="AlphaFoldDB" id="A0AA36CQ07"/>
<dbReference type="PANTHER" id="PTHR46320">
    <property type="entry name" value="GLYCEROPHOSPHODIESTER PHOSPHODIESTERASE 1"/>
    <property type="match status" value="1"/>
</dbReference>
<comment type="caution">
    <text evidence="2">The sequence shown here is derived from an EMBL/GenBank/DDBJ whole genome shotgun (WGS) entry which is preliminary data.</text>
</comment>
<reference evidence="2" key="1">
    <citation type="submission" date="2023-06" db="EMBL/GenBank/DDBJ databases">
        <authorList>
            <person name="Delattre M."/>
        </authorList>
    </citation>
    <scope>NUCLEOTIDE SEQUENCE</scope>
    <source>
        <strain evidence="2">AF72</strain>
    </source>
</reference>
<evidence type="ECO:0000259" key="1">
    <source>
        <dbReference type="PROSITE" id="PS51704"/>
    </source>
</evidence>
<organism evidence="2 3">
    <name type="scientific">Mesorhabditis spiculigera</name>
    <dbReference type="NCBI Taxonomy" id="96644"/>
    <lineage>
        <taxon>Eukaryota</taxon>
        <taxon>Metazoa</taxon>
        <taxon>Ecdysozoa</taxon>
        <taxon>Nematoda</taxon>
        <taxon>Chromadorea</taxon>
        <taxon>Rhabditida</taxon>
        <taxon>Rhabditina</taxon>
        <taxon>Rhabditomorpha</taxon>
        <taxon>Rhabditoidea</taxon>
        <taxon>Rhabditidae</taxon>
        <taxon>Mesorhabditinae</taxon>
        <taxon>Mesorhabditis</taxon>
    </lineage>
</organism>
<dbReference type="EMBL" id="CATQJA010002614">
    <property type="protein sequence ID" value="CAJ0573159.1"/>
    <property type="molecule type" value="Genomic_DNA"/>
</dbReference>
<dbReference type="PANTHER" id="PTHR46320:SF1">
    <property type="entry name" value="GLYCEROPHOSPHODIESTER PHOSPHODIESTERASE 1"/>
    <property type="match status" value="1"/>
</dbReference>
<proteinExistence type="predicted"/>
<dbReference type="InterPro" id="IPR030395">
    <property type="entry name" value="GP_PDE_dom"/>
</dbReference>
<dbReference type="GO" id="GO:0006580">
    <property type="term" value="P:ethanolamine metabolic process"/>
    <property type="evidence" value="ECO:0007669"/>
    <property type="project" value="TreeGrafter"/>
</dbReference>
<dbReference type="GO" id="GO:0070291">
    <property type="term" value="P:N-acylethanolamine metabolic process"/>
    <property type="evidence" value="ECO:0007669"/>
    <property type="project" value="TreeGrafter"/>
</dbReference>
<protein>
    <recommendedName>
        <fullName evidence="1">GP-PDE domain-containing protein</fullName>
    </recommendedName>
</protein>
<dbReference type="GO" id="GO:0006644">
    <property type="term" value="P:phospholipid metabolic process"/>
    <property type="evidence" value="ECO:0007669"/>
    <property type="project" value="TreeGrafter"/>
</dbReference>
<keyword evidence="3" id="KW-1185">Reference proteome</keyword>
<dbReference type="PROSITE" id="PS51704">
    <property type="entry name" value="GP_PDE"/>
    <property type="match status" value="1"/>
</dbReference>
<dbReference type="Pfam" id="PF03009">
    <property type="entry name" value="GDPD"/>
    <property type="match status" value="1"/>
</dbReference>
<dbReference type="GO" id="GO:0008889">
    <property type="term" value="F:glycerophosphodiester phosphodiesterase activity"/>
    <property type="evidence" value="ECO:0007669"/>
    <property type="project" value="TreeGrafter"/>
</dbReference>